<comment type="caution">
    <text evidence="5">The sequence shown here is derived from an EMBL/GenBank/DDBJ whole genome shotgun (WGS) entry which is preliminary data.</text>
</comment>
<dbReference type="EMBL" id="DXGF01000187">
    <property type="protein sequence ID" value="HIW84762.1"/>
    <property type="molecule type" value="Genomic_DNA"/>
</dbReference>
<evidence type="ECO:0000313" key="6">
    <source>
        <dbReference type="Proteomes" id="UP000824263"/>
    </source>
</evidence>
<feature type="domain" description="HTH araC/xylS-type" evidence="4">
    <location>
        <begin position="180"/>
        <end position="223"/>
    </location>
</feature>
<sequence>MDNYLFSVLENENFIDLVLYQCGWEQCIPAHSCGPIAKSHYLFHYVISGTGTLDAQDSNGVSKRYSIRSGQGFMMFPGQICSYCADRDLPWEYTWLEFDGLRIKEALQIAGLSPSSPIYRTHSKELRGKMEEEMLYIVHHAKESPFHLLGHGFLFLDYLTRSIAPYQVAPSGKIQDFYIKEAITYIEQNFQNDISVEGIARHCGLNRSYFGTLFRQSLGQTPQ</sequence>
<dbReference type="InterPro" id="IPR003313">
    <property type="entry name" value="AraC-bd"/>
</dbReference>
<reference evidence="5" key="2">
    <citation type="submission" date="2021-04" db="EMBL/GenBank/DDBJ databases">
        <authorList>
            <person name="Gilroy R."/>
        </authorList>
    </citation>
    <scope>NUCLEOTIDE SEQUENCE</scope>
    <source>
        <strain evidence="5">ChiSxjej1B13-11762</strain>
    </source>
</reference>
<dbReference type="InterPro" id="IPR009057">
    <property type="entry name" value="Homeodomain-like_sf"/>
</dbReference>
<keyword evidence="2" id="KW-0238">DNA-binding</keyword>
<dbReference type="Pfam" id="PF00165">
    <property type="entry name" value="HTH_AraC"/>
    <property type="match status" value="1"/>
</dbReference>
<dbReference type="PANTHER" id="PTHR43280:SF30">
    <property type="entry name" value="MMSAB OPERON REGULATORY PROTEIN"/>
    <property type="match status" value="1"/>
</dbReference>
<dbReference type="GO" id="GO:0043565">
    <property type="term" value="F:sequence-specific DNA binding"/>
    <property type="evidence" value="ECO:0007669"/>
    <property type="project" value="InterPro"/>
</dbReference>
<organism evidence="5 6">
    <name type="scientific">Candidatus Dorea gallistercoris</name>
    <dbReference type="NCBI Taxonomy" id="2838542"/>
    <lineage>
        <taxon>Bacteria</taxon>
        <taxon>Bacillati</taxon>
        <taxon>Bacillota</taxon>
        <taxon>Clostridia</taxon>
        <taxon>Lachnospirales</taxon>
        <taxon>Lachnospiraceae</taxon>
        <taxon>Dorea</taxon>
    </lineage>
</organism>
<feature type="non-terminal residue" evidence="5">
    <location>
        <position position="223"/>
    </location>
</feature>
<accession>A0A9D1UEE7</accession>
<evidence type="ECO:0000256" key="2">
    <source>
        <dbReference type="ARBA" id="ARBA00023125"/>
    </source>
</evidence>
<keyword evidence="3" id="KW-0804">Transcription</keyword>
<evidence type="ECO:0000256" key="3">
    <source>
        <dbReference type="ARBA" id="ARBA00023163"/>
    </source>
</evidence>
<evidence type="ECO:0000313" key="5">
    <source>
        <dbReference type="EMBL" id="HIW84762.1"/>
    </source>
</evidence>
<dbReference type="Gene3D" id="1.10.10.60">
    <property type="entry name" value="Homeodomain-like"/>
    <property type="match status" value="1"/>
</dbReference>
<dbReference type="PROSITE" id="PS01124">
    <property type="entry name" value="HTH_ARAC_FAMILY_2"/>
    <property type="match status" value="1"/>
</dbReference>
<reference evidence="5" key="1">
    <citation type="journal article" date="2021" name="PeerJ">
        <title>Extensive microbial diversity within the chicken gut microbiome revealed by metagenomics and culture.</title>
        <authorList>
            <person name="Gilroy R."/>
            <person name="Ravi A."/>
            <person name="Getino M."/>
            <person name="Pursley I."/>
            <person name="Horton D.L."/>
            <person name="Alikhan N.F."/>
            <person name="Baker D."/>
            <person name="Gharbi K."/>
            <person name="Hall N."/>
            <person name="Watson M."/>
            <person name="Adriaenssens E.M."/>
            <person name="Foster-Nyarko E."/>
            <person name="Jarju S."/>
            <person name="Secka A."/>
            <person name="Antonio M."/>
            <person name="Oren A."/>
            <person name="Chaudhuri R.R."/>
            <person name="La Ragione R."/>
            <person name="Hildebrand F."/>
            <person name="Pallen M.J."/>
        </authorList>
    </citation>
    <scope>NUCLEOTIDE SEQUENCE</scope>
    <source>
        <strain evidence="5">ChiSxjej1B13-11762</strain>
    </source>
</reference>
<dbReference type="AlphaFoldDB" id="A0A9D1UEE7"/>
<protein>
    <submittedName>
        <fullName evidence="5">AraC family ligand binding domain-containing protein</fullName>
    </submittedName>
</protein>
<dbReference type="CDD" id="cd06986">
    <property type="entry name" value="cupin_MmsR-like_N"/>
    <property type="match status" value="1"/>
</dbReference>
<proteinExistence type="predicted"/>
<gene>
    <name evidence="5" type="ORF">H9873_10655</name>
</gene>
<evidence type="ECO:0000256" key="1">
    <source>
        <dbReference type="ARBA" id="ARBA00023015"/>
    </source>
</evidence>
<dbReference type="InterPro" id="IPR037923">
    <property type="entry name" value="HTH-like"/>
</dbReference>
<keyword evidence="1" id="KW-0805">Transcription regulation</keyword>
<dbReference type="InterPro" id="IPR018060">
    <property type="entry name" value="HTH_AraC"/>
</dbReference>
<dbReference type="PANTHER" id="PTHR43280">
    <property type="entry name" value="ARAC-FAMILY TRANSCRIPTIONAL REGULATOR"/>
    <property type="match status" value="1"/>
</dbReference>
<dbReference type="Pfam" id="PF02311">
    <property type="entry name" value="AraC_binding"/>
    <property type="match status" value="1"/>
</dbReference>
<dbReference type="SUPFAM" id="SSF51215">
    <property type="entry name" value="Regulatory protein AraC"/>
    <property type="match status" value="1"/>
</dbReference>
<dbReference type="Proteomes" id="UP000824263">
    <property type="component" value="Unassembled WGS sequence"/>
</dbReference>
<name>A0A9D1UEE7_9FIRM</name>
<evidence type="ECO:0000259" key="4">
    <source>
        <dbReference type="PROSITE" id="PS01124"/>
    </source>
</evidence>
<dbReference type="SUPFAM" id="SSF46689">
    <property type="entry name" value="Homeodomain-like"/>
    <property type="match status" value="1"/>
</dbReference>
<dbReference type="GO" id="GO:0003700">
    <property type="term" value="F:DNA-binding transcription factor activity"/>
    <property type="evidence" value="ECO:0007669"/>
    <property type="project" value="InterPro"/>
</dbReference>